<name>A0A919D054_9ACTN</name>
<reference evidence="1" key="2">
    <citation type="submission" date="2020-09" db="EMBL/GenBank/DDBJ databases">
        <authorList>
            <person name="Sun Q."/>
            <person name="Ohkuma M."/>
        </authorList>
    </citation>
    <scope>NUCLEOTIDE SEQUENCE</scope>
    <source>
        <strain evidence="1">JCM 4714</strain>
    </source>
</reference>
<gene>
    <name evidence="1" type="ORF">GCM10010339_03450</name>
</gene>
<organism evidence="1 2">
    <name type="scientific">Streptomyces alanosinicus</name>
    <dbReference type="NCBI Taxonomy" id="68171"/>
    <lineage>
        <taxon>Bacteria</taxon>
        <taxon>Bacillati</taxon>
        <taxon>Actinomycetota</taxon>
        <taxon>Actinomycetes</taxon>
        <taxon>Kitasatosporales</taxon>
        <taxon>Streptomycetaceae</taxon>
        <taxon>Streptomyces</taxon>
    </lineage>
</organism>
<proteinExistence type="predicted"/>
<dbReference type="AlphaFoldDB" id="A0A919D054"/>
<accession>A0A919D054</accession>
<keyword evidence="2" id="KW-1185">Reference proteome</keyword>
<protein>
    <submittedName>
        <fullName evidence="1">Uncharacterized protein</fullName>
    </submittedName>
</protein>
<dbReference type="Proteomes" id="UP000655443">
    <property type="component" value="Unassembled WGS sequence"/>
</dbReference>
<evidence type="ECO:0000313" key="1">
    <source>
        <dbReference type="EMBL" id="GHD98027.1"/>
    </source>
</evidence>
<sequence length="70" mass="7570">MDWVGDGFCFRAAAGTGILLSRAGHRPDAPAIPSNTASSLLPGTDIETVRRVRQTSRWGWELTACHGRFA</sequence>
<comment type="caution">
    <text evidence="1">The sequence shown here is derived from an EMBL/GenBank/DDBJ whole genome shotgun (WGS) entry which is preliminary data.</text>
</comment>
<evidence type="ECO:0000313" key="2">
    <source>
        <dbReference type="Proteomes" id="UP000655443"/>
    </source>
</evidence>
<dbReference type="EMBL" id="BMVG01000001">
    <property type="protein sequence ID" value="GHD98027.1"/>
    <property type="molecule type" value="Genomic_DNA"/>
</dbReference>
<reference evidence="1" key="1">
    <citation type="journal article" date="2014" name="Int. J. Syst. Evol. Microbiol.">
        <title>Complete genome sequence of Corynebacterium casei LMG S-19264T (=DSM 44701T), isolated from a smear-ripened cheese.</title>
        <authorList>
            <consortium name="US DOE Joint Genome Institute (JGI-PGF)"/>
            <person name="Walter F."/>
            <person name="Albersmeier A."/>
            <person name="Kalinowski J."/>
            <person name="Ruckert C."/>
        </authorList>
    </citation>
    <scope>NUCLEOTIDE SEQUENCE</scope>
    <source>
        <strain evidence="1">JCM 4714</strain>
    </source>
</reference>